<dbReference type="InterPro" id="IPR007159">
    <property type="entry name" value="SpoVT-AbrB_dom"/>
</dbReference>
<dbReference type="GO" id="GO:0003677">
    <property type="term" value="F:DNA binding"/>
    <property type="evidence" value="ECO:0007669"/>
    <property type="project" value="UniProtKB-UniRule"/>
</dbReference>
<dbReference type="GO" id="GO:0005886">
    <property type="term" value="C:plasma membrane"/>
    <property type="evidence" value="ECO:0007669"/>
    <property type="project" value="TreeGrafter"/>
</dbReference>
<dbReference type="CDD" id="cd03255">
    <property type="entry name" value="ABC_MJ0796_LolCDE_FtsE"/>
    <property type="match status" value="1"/>
</dbReference>
<dbReference type="PROSITE" id="PS00211">
    <property type="entry name" value="ABC_TRANSPORTER_1"/>
    <property type="match status" value="1"/>
</dbReference>
<proteinExistence type="predicted"/>
<keyword evidence="2" id="KW-0547">Nucleotide-binding</keyword>
<sequence>MNATQTLDGPSLVTLEERARRRTGAFGEDALIVCDSLVRIYQSEGVEVQALQGLDLLVEDGELVAIVGASGSGKSTLLSVLSGLDVPTAGRVRVGPWDLMSMTAKQRVAYRRSMVGFVWQQTARNIVPYLTATENVEFPLALAGVRRKVRAQRAAQLLDVLGVGYCAQRRPSQMSGGEQQRVAIAVALANSPRVLFADEPTGELDTATSHDVLEGLRTVNRELGTTVVVVTHDSGVSEHVQRTIAIRDGRTSSEVVRRTHTADDGTEHVVAEEFAVLDRAGRVQLPREYREALDLVGKVRLALESSHVSVWPDRPAGPTGGPAAGPGAGAGTTHGTDGQEER</sequence>
<evidence type="ECO:0000313" key="8">
    <source>
        <dbReference type="EMBL" id="GCE78480.1"/>
    </source>
</evidence>
<evidence type="ECO:0000256" key="2">
    <source>
        <dbReference type="ARBA" id="ARBA00022741"/>
    </source>
</evidence>
<dbReference type="PANTHER" id="PTHR24220:SF685">
    <property type="entry name" value="ABC TRANSPORTER RELATED"/>
    <property type="match status" value="1"/>
</dbReference>
<dbReference type="PANTHER" id="PTHR24220">
    <property type="entry name" value="IMPORT ATP-BINDING PROTEIN"/>
    <property type="match status" value="1"/>
</dbReference>
<evidence type="ECO:0000256" key="4">
    <source>
        <dbReference type="PROSITE-ProRule" id="PRU01076"/>
    </source>
</evidence>
<keyword evidence="1" id="KW-0813">Transport</keyword>
<keyword evidence="9" id="KW-1185">Reference proteome</keyword>
<evidence type="ECO:0000256" key="1">
    <source>
        <dbReference type="ARBA" id="ARBA00022448"/>
    </source>
</evidence>
<keyword evidence="3 8" id="KW-0067">ATP-binding</keyword>
<feature type="domain" description="SpoVT-AbrB" evidence="7">
    <location>
        <begin position="272"/>
        <end position="315"/>
    </location>
</feature>
<reference evidence="8 9" key="1">
    <citation type="submission" date="2019-01" db="EMBL/GenBank/DDBJ databases">
        <title>Draft genome sequence of Cellulomonas takizawaensis strain TKZ-21.</title>
        <authorList>
            <person name="Yamamura H."/>
            <person name="Hayashi T."/>
            <person name="Hamada M."/>
            <person name="Serisawa Y."/>
            <person name="Matsuyama K."/>
            <person name="Nakagawa Y."/>
            <person name="Otoguro M."/>
            <person name="Yanagida F."/>
            <person name="Hayakawa M."/>
        </authorList>
    </citation>
    <scope>NUCLEOTIDE SEQUENCE [LARGE SCALE GENOMIC DNA]</scope>
    <source>
        <strain evidence="8 9">NBRC12680</strain>
    </source>
</reference>
<dbReference type="InterPro" id="IPR003593">
    <property type="entry name" value="AAA+_ATPase"/>
</dbReference>
<comment type="caution">
    <text evidence="8">The sequence shown here is derived from an EMBL/GenBank/DDBJ whole genome shotgun (WGS) entry which is preliminary data.</text>
</comment>
<feature type="domain" description="ABC transporter" evidence="6">
    <location>
        <begin position="32"/>
        <end position="273"/>
    </location>
</feature>
<dbReference type="InterPro" id="IPR017911">
    <property type="entry name" value="MacB-like_ATP-bd"/>
</dbReference>
<evidence type="ECO:0000259" key="6">
    <source>
        <dbReference type="PROSITE" id="PS50893"/>
    </source>
</evidence>
<dbReference type="SUPFAM" id="SSF52540">
    <property type="entry name" value="P-loop containing nucleoside triphosphate hydrolases"/>
    <property type="match status" value="1"/>
</dbReference>
<accession>A0A402DWE8</accession>
<keyword evidence="4" id="KW-0238">DNA-binding</keyword>
<dbReference type="InterPro" id="IPR015854">
    <property type="entry name" value="ABC_transpr_LolD-like"/>
</dbReference>
<feature type="compositionally biased region" description="Gly residues" evidence="5">
    <location>
        <begin position="318"/>
        <end position="332"/>
    </location>
</feature>
<evidence type="ECO:0000256" key="5">
    <source>
        <dbReference type="SAM" id="MobiDB-lite"/>
    </source>
</evidence>
<dbReference type="GO" id="GO:0005524">
    <property type="term" value="F:ATP binding"/>
    <property type="evidence" value="ECO:0007669"/>
    <property type="project" value="UniProtKB-KW"/>
</dbReference>
<dbReference type="PROSITE" id="PS50893">
    <property type="entry name" value="ABC_TRANSPORTER_2"/>
    <property type="match status" value="1"/>
</dbReference>
<dbReference type="InterPro" id="IPR027417">
    <property type="entry name" value="P-loop_NTPase"/>
</dbReference>
<dbReference type="Gene3D" id="3.40.50.300">
    <property type="entry name" value="P-loop containing nucleotide triphosphate hydrolases"/>
    <property type="match status" value="1"/>
</dbReference>
<gene>
    <name evidence="8" type="ORF">CBZ_35360</name>
</gene>
<dbReference type="SMART" id="SM00382">
    <property type="entry name" value="AAA"/>
    <property type="match status" value="1"/>
</dbReference>
<evidence type="ECO:0000256" key="3">
    <source>
        <dbReference type="ARBA" id="ARBA00022840"/>
    </source>
</evidence>
<evidence type="ECO:0000259" key="7">
    <source>
        <dbReference type="PROSITE" id="PS51740"/>
    </source>
</evidence>
<organism evidence="8 9">
    <name type="scientific">Cellulomonas biazotea</name>
    <dbReference type="NCBI Taxonomy" id="1709"/>
    <lineage>
        <taxon>Bacteria</taxon>
        <taxon>Bacillati</taxon>
        <taxon>Actinomycetota</taxon>
        <taxon>Actinomycetes</taxon>
        <taxon>Micrococcales</taxon>
        <taxon>Cellulomonadaceae</taxon>
        <taxon>Cellulomonas</taxon>
    </lineage>
</organism>
<dbReference type="Proteomes" id="UP000289954">
    <property type="component" value="Unassembled WGS sequence"/>
</dbReference>
<dbReference type="InterPro" id="IPR017871">
    <property type="entry name" value="ABC_transporter-like_CS"/>
</dbReference>
<dbReference type="AlphaFoldDB" id="A0A402DWE8"/>
<dbReference type="RefSeq" id="WP_246013571.1">
    <property type="nucleotide sequence ID" value="NZ_BIMR01000446.1"/>
</dbReference>
<dbReference type="InterPro" id="IPR003439">
    <property type="entry name" value="ABC_transporter-like_ATP-bd"/>
</dbReference>
<dbReference type="Pfam" id="PF00005">
    <property type="entry name" value="ABC_tran"/>
    <property type="match status" value="1"/>
</dbReference>
<dbReference type="EMBL" id="BIMR01000446">
    <property type="protein sequence ID" value="GCE78480.1"/>
    <property type="molecule type" value="Genomic_DNA"/>
</dbReference>
<name>A0A402DWE8_9CELL</name>
<protein>
    <submittedName>
        <fullName evidence="8">ABC transporter ATP-binding protein</fullName>
    </submittedName>
</protein>
<dbReference type="PROSITE" id="PS51740">
    <property type="entry name" value="SPOVT_ABRB"/>
    <property type="match status" value="1"/>
</dbReference>
<dbReference type="GO" id="GO:0016887">
    <property type="term" value="F:ATP hydrolysis activity"/>
    <property type="evidence" value="ECO:0007669"/>
    <property type="project" value="InterPro"/>
</dbReference>
<feature type="region of interest" description="Disordered" evidence="5">
    <location>
        <begin position="311"/>
        <end position="342"/>
    </location>
</feature>
<dbReference type="GO" id="GO:0022857">
    <property type="term" value="F:transmembrane transporter activity"/>
    <property type="evidence" value="ECO:0007669"/>
    <property type="project" value="TreeGrafter"/>
</dbReference>
<evidence type="ECO:0000313" key="9">
    <source>
        <dbReference type="Proteomes" id="UP000289954"/>
    </source>
</evidence>